<protein>
    <submittedName>
        <fullName evidence="3">Protein ENHANCED DISEASE RESISTANCE 2, C-terminal</fullName>
    </submittedName>
</protein>
<gene>
    <name evidence="3" type="ORF">RJ641_002951</name>
</gene>
<dbReference type="EMBL" id="JBAMMX010000011">
    <property type="protein sequence ID" value="KAK6931158.1"/>
    <property type="molecule type" value="Genomic_DNA"/>
</dbReference>
<evidence type="ECO:0000259" key="2">
    <source>
        <dbReference type="Pfam" id="PF07059"/>
    </source>
</evidence>
<proteinExistence type="predicted"/>
<dbReference type="AlphaFoldDB" id="A0AAN8ZEU6"/>
<keyword evidence="4" id="KW-1185">Reference proteome</keyword>
<feature type="compositionally biased region" description="Basic and acidic residues" evidence="1">
    <location>
        <begin position="117"/>
        <end position="127"/>
    </location>
</feature>
<name>A0AAN8ZEU6_9MAGN</name>
<dbReference type="PANTHER" id="PTHR31558">
    <property type="entry name" value="CW14 PROTEIN"/>
    <property type="match status" value="1"/>
</dbReference>
<feature type="compositionally biased region" description="Basic residues" evidence="1">
    <location>
        <begin position="34"/>
        <end position="46"/>
    </location>
</feature>
<reference evidence="3 4" key="1">
    <citation type="submission" date="2023-12" db="EMBL/GenBank/DDBJ databases">
        <title>A high-quality genome assembly for Dillenia turbinata (Dilleniales).</title>
        <authorList>
            <person name="Chanderbali A."/>
        </authorList>
    </citation>
    <scope>NUCLEOTIDE SEQUENCE [LARGE SCALE GENOMIC DNA]</scope>
    <source>
        <strain evidence="3">LSX21</strain>
        <tissue evidence="3">Leaf</tissue>
    </source>
</reference>
<feature type="compositionally biased region" description="Polar residues" evidence="1">
    <location>
        <begin position="107"/>
        <end position="116"/>
    </location>
</feature>
<evidence type="ECO:0000313" key="4">
    <source>
        <dbReference type="Proteomes" id="UP001370490"/>
    </source>
</evidence>
<feature type="region of interest" description="Disordered" evidence="1">
    <location>
        <begin position="17"/>
        <end position="56"/>
    </location>
</feature>
<dbReference type="Pfam" id="PF07059">
    <property type="entry name" value="EDR2_C"/>
    <property type="match status" value="1"/>
</dbReference>
<accession>A0AAN8ZEU6</accession>
<feature type="domain" description="Protein ENHANCED DISEASE RESISTANCE 2 C-terminal" evidence="2">
    <location>
        <begin position="269"/>
        <end position="441"/>
    </location>
</feature>
<dbReference type="InterPro" id="IPR009769">
    <property type="entry name" value="EDR2_C"/>
</dbReference>
<organism evidence="3 4">
    <name type="scientific">Dillenia turbinata</name>
    <dbReference type="NCBI Taxonomy" id="194707"/>
    <lineage>
        <taxon>Eukaryota</taxon>
        <taxon>Viridiplantae</taxon>
        <taxon>Streptophyta</taxon>
        <taxon>Embryophyta</taxon>
        <taxon>Tracheophyta</taxon>
        <taxon>Spermatophyta</taxon>
        <taxon>Magnoliopsida</taxon>
        <taxon>eudicotyledons</taxon>
        <taxon>Gunneridae</taxon>
        <taxon>Pentapetalae</taxon>
        <taxon>Dilleniales</taxon>
        <taxon>Dilleniaceae</taxon>
        <taxon>Dillenia</taxon>
    </lineage>
</organism>
<dbReference type="PANTHER" id="PTHR31558:SF3">
    <property type="entry name" value="CW14 PROTEIN"/>
    <property type="match status" value="1"/>
</dbReference>
<evidence type="ECO:0000313" key="3">
    <source>
        <dbReference type="EMBL" id="KAK6931158.1"/>
    </source>
</evidence>
<dbReference type="Proteomes" id="UP001370490">
    <property type="component" value="Unassembled WGS sequence"/>
</dbReference>
<sequence length="454" mass="50898">MGACVSTPETCVGGRRRWSKKKKISTTANATTTTRKRKKGIRRRVPSRLSDRPSLDRSSIVLDRSLNNPTLQAGSVEEAWYDSVAIFDSDLEEDFESVQDEVLSPHGSISSTSFTKDTSHTHDEHNVSNHSARNSVSEVNRSSNVQGLHSVDLDSHPQADGHCQAVFLDEISNTGDDNASRDGILDNCGILPNNCLPCLASTVPTVDKRRSMSPPPPNTRKKPTLKLSFKWREVHSSTTLLSSKMVLQRPIAGSQVPFCPADKNMFDSWSAVEPGSFKVRGETYFRDKKKELAPNCAAYYPFGVDTFLSTRKIDHIARFVELPLVNYSGKLPPILVVNVQIPLYPATIFQNETDGEGINIVLYFKLSESYSKELPLHFQENIIRLIENEMEKVKGFPVDTVAPFRERLKILGRVVNIDDLHLSAAERKLMHAYNEKPVLSRPQHEFYLVSLCSR</sequence>
<feature type="region of interest" description="Disordered" evidence="1">
    <location>
        <begin position="103"/>
        <end position="137"/>
    </location>
</feature>
<comment type="caution">
    <text evidence="3">The sequence shown here is derived from an EMBL/GenBank/DDBJ whole genome shotgun (WGS) entry which is preliminary data.</text>
</comment>
<evidence type="ECO:0000256" key="1">
    <source>
        <dbReference type="SAM" id="MobiDB-lite"/>
    </source>
</evidence>